<reference evidence="10" key="1">
    <citation type="submission" date="2016-03" db="EMBL/GenBank/DDBJ databases">
        <title>Culture-independent genomics supports pathogen discovery for uncultivable bacteria within the genus Chlamydia.</title>
        <authorList>
            <person name="Taylor-Brown A."/>
            <person name="Bachmann N.L."/>
            <person name="Borel N."/>
            <person name="Polkinghorne A."/>
        </authorList>
    </citation>
    <scope>NUCLEOTIDE SEQUENCE [LARGE SCALE GENOMIC DNA]</scope>
    <source>
        <strain evidence="10">2742-308</strain>
    </source>
</reference>
<protein>
    <submittedName>
        <fullName evidence="9">Type III secretion inner membrane protein SctU</fullName>
    </submittedName>
</protein>
<evidence type="ECO:0000256" key="4">
    <source>
        <dbReference type="ARBA" id="ARBA00022692"/>
    </source>
</evidence>
<comment type="subcellular location">
    <subcellularLocation>
        <location evidence="1">Cell membrane</location>
        <topology evidence="1">Multi-pass membrane protein</topology>
    </subcellularLocation>
</comment>
<evidence type="ECO:0000256" key="5">
    <source>
        <dbReference type="ARBA" id="ARBA00022989"/>
    </source>
</evidence>
<dbReference type="PATRIC" id="fig|1806891.3.peg.888"/>
<dbReference type="PANTHER" id="PTHR30531:SF12">
    <property type="entry name" value="FLAGELLAR BIOSYNTHETIC PROTEIN FLHB"/>
    <property type="match status" value="1"/>
</dbReference>
<dbReference type="AlphaFoldDB" id="A0A1A9HYQ4"/>
<dbReference type="Gene3D" id="3.40.1690.10">
    <property type="entry name" value="secretion proteins EscU"/>
    <property type="match status" value="1"/>
</dbReference>
<dbReference type="KEGG" id="csaz:Cs308_0896"/>
<feature type="transmembrane region" description="Helical" evidence="8">
    <location>
        <begin position="28"/>
        <end position="49"/>
    </location>
</feature>
<organism evidence="9 10">
    <name type="scientific">Candidatus Chlamydia sanziniae</name>
    <dbReference type="NCBI Taxonomy" id="1806891"/>
    <lineage>
        <taxon>Bacteria</taxon>
        <taxon>Pseudomonadati</taxon>
        <taxon>Chlamydiota</taxon>
        <taxon>Chlamydiia</taxon>
        <taxon>Chlamydiales</taxon>
        <taxon>Chlamydiaceae</taxon>
        <taxon>Chlamydia/Chlamydophila group</taxon>
        <taxon>Chlamydia</taxon>
    </lineage>
</organism>
<proteinExistence type="inferred from homology"/>
<dbReference type="GO" id="GO:0005886">
    <property type="term" value="C:plasma membrane"/>
    <property type="evidence" value="ECO:0007669"/>
    <property type="project" value="UniProtKB-SubCell"/>
</dbReference>
<feature type="transmembrane region" description="Helical" evidence="8">
    <location>
        <begin position="90"/>
        <end position="115"/>
    </location>
</feature>
<evidence type="ECO:0000256" key="3">
    <source>
        <dbReference type="ARBA" id="ARBA00022475"/>
    </source>
</evidence>
<evidence type="ECO:0000313" key="10">
    <source>
        <dbReference type="Proteomes" id="UP000078162"/>
    </source>
</evidence>
<dbReference type="Pfam" id="PF01312">
    <property type="entry name" value="Bac_export_2"/>
    <property type="match status" value="1"/>
</dbReference>
<name>A0A1A9HYQ4_9CHLA</name>
<dbReference type="InterPro" id="IPR006307">
    <property type="entry name" value="BsaZ-like"/>
</dbReference>
<feature type="compositionally biased region" description="Basic and acidic residues" evidence="7">
    <location>
        <begin position="1"/>
        <end position="13"/>
    </location>
</feature>
<evidence type="ECO:0000256" key="6">
    <source>
        <dbReference type="ARBA" id="ARBA00023136"/>
    </source>
</evidence>
<evidence type="ECO:0000256" key="2">
    <source>
        <dbReference type="ARBA" id="ARBA00010690"/>
    </source>
</evidence>
<evidence type="ECO:0000313" key="9">
    <source>
        <dbReference type="EMBL" id="ANH79066.1"/>
    </source>
</evidence>
<dbReference type="Proteomes" id="UP000078162">
    <property type="component" value="Chromosome"/>
</dbReference>
<keyword evidence="10" id="KW-1185">Reference proteome</keyword>
<dbReference type="SUPFAM" id="SSF160544">
    <property type="entry name" value="EscU C-terminal domain-like"/>
    <property type="match status" value="1"/>
</dbReference>
<dbReference type="PANTHER" id="PTHR30531">
    <property type="entry name" value="FLAGELLAR BIOSYNTHETIC PROTEIN FLHB"/>
    <property type="match status" value="1"/>
</dbReference>
<feature type="transmembrane region" description="Helical" evidence="8">
    <location>
        <begin position="136"/>
        <end position="158"/>
    </location>
</feature>
<keyword evidence="4 8" id="KW-0812">Transmembrane</keyword>
<evidence type="ECO:0000256" key="1">
    <source>
        <dbReference type="ARBA" id="ARBA00004651"/>
    </source>
</evidence>
<comment type="similarity">
    <text evidence="2">Belongs to the type III secretion exporter family.</text>
</comment>
<dbReference type="NCBIfam" id="NF004950">
    <property type="entry name" value="PRK06298.1"/>
    <property type="match status" value="1"/>
</dbReference>
<sequence length="361" mass="40565">MGEKTEKATPKRLRDARKKGQVAKSQDFPSAVTFIVSMFTAFYLASFFFKHLGGFLVSILTQAPTNHDPQVTLHYLKNCLTLILTASLPLLGAVAVVGLIVGFLIVGPTFSTEVFKPDLKKFNPIENIKQKFKIKTVIELIKSILKIFGAALILYITLKSQISLIIETAGVSPIVTAHIFKEIFYKAVTSIGIFFLVVAVLDLVYQRHNFAKELKMEKFEVKQEFKDTEGNPEIKGRRRQIAQEIAYEDTSSQVKHASTVVSNPKDIAVAIGYMPEKYKAPWIIAMGTNLRAKRIIAEAEKYGIPIMRNVPLAHQLWDEGKELKFIPESTYEAIGEILLYITSLNAQNPDNKNINQPDYLQ</sequence>
<keyword evidence="6 8" id="KW-0472">Membrane</keyword>
<evidence type="ECO:0000256" key="8">
    <source>
        <dbReference type="SAM" id="Phobius"/>
    </source>
</evidence>
<dbReference type="NCBIfam" id="TIGR01404">
    <property type="entry name" value="FlhB_rel_III"/>
    <property type="match status" value="1"/>
</dbReference>
<evidence type="ECO:0000256" key="7">
    <source>
        <dbReference type="SAM" id="MobiDB-lite"/>
    </source>
</evidence>
<feature type="transmembrane region" description="Helical" evidence="8">
    <location>
        <begin position="183"/>
        <end position="205"/>
    </location>
</feature>
<feature type="region of interest" description="Disordered" evidence="7">
    <location>
        <begin position="1"/>
        <end position="20"/>
    </location>
</feature>
<keyword evidence="5 8" id="KW-1133">Transmembrane helix</keyword>
<dbReference type="OrthoDB" id="9807950at2"/>
<keyword evidence="3" id="KW-1003">Cell membrane</keyword>
<dbReference type="RefSeq" id="WP_066483013.1">
    <property type="nucleotide sequence ID" value="NZ_CP014639.1"/>
</dbReference>
<dbReference type="PRINTS" id="PR00950">
    <property type="entry name" value="TYPE3IMSPROT"/>
</dbReference>
<dbReference type="GO" id="GO:0009306">
    <property type="term" value="P:protein secretion"/>
    <property type="evidence" value="ECO:0007669"/>
    <property type="project" value="InterPro"/>
</dbReference>
<dbReference type="InterPro" id="IPR029025">
    <property type="entry name" value="T3SS_substrate_exporter_C"/>
</dbReference>
<dbReference type="InterPro" id="IPR006135">
    <property type="entry name" value="T3SS_substrate_exporter"/>
</dbReference>
<gene>
    <name evidence="9" type="ORF">Cs308_0896</name>
</gene>
<accession>A0A1A9HYQ4</accession>
<dbReference type="STRING" id="1806891.Cs308_0896"/>
<dbReference type="EMBL" id="CP014639">
    <property type="protein sequence ID" value="ANH79066.1"/>
    <property type="molecule type" value="Genomic_DNA"/>
</dbReference>